<evidence type="ECO:0000313" key="7">
    <source>
        <dbReference type="EMBL" id="KAA0152977.1"/>
    </source>
</evidence>
<evidence type="ECO:0000256" key="3">
    <source>
        <dbReference type="ARBA" id="ARBA00022989"/>
    </source>
</evidence>
<keyword evidence="3 5" id="KW-1133">Transmembrane helix</keyword>
<reference evidence="7 8" key="1">
    <citation type="submission" date="2019-07" db="EMBL/GenBank/DDBJ databases">
        <title>Genomes of Cafeteria roenbergensis.</title>
        <authorList>
            <person name="Fischer M.G."/>
            <person name="Hackl T."/>
            <person name="Roman M."/>
        </authorList>
    </citation>
    <scope>NUCLEOTIDE SEQUENCE [LARGE SCALE GENOMIC DNA]</scope>
    <source>
        <strain evidence="7 8">BVI</strain>
    </source>
</reference>
<evidence type="ECO:0000256" key="1">
    <source>
        <dbReference type="ARBA" id="ARBA00004173"/>
    </source>
</evidence>
<proteinExistence type="predicted"/>
<gene>
    <name evidence="7" type="ORF">FNF29_03500</name>
</gene>
<sequence>MAESVTRASVTYVDGRTMEMPAWSETARDWCKENPLKATVGIWGVFMVATISKLARKGMRPSLVLIHARMYAQFAVIFGMGAAGLVTYLNSEGSDRRSSVKLRLKQFDPEPAPEAVPVVETEATDRA</sequence>
<dbReference type="Proteomes" id="UP000323011">
    <property type="component" value="Unassembled WGS sequence"/>
</dbReference>
<evidence type="ECO:0000256" key="4">
    <source>
        <dbReference type="ARBA" id="ARBA00023136"/>
    </source>
</evidence>
<comment type="subcellular location">
    <subcellularLocation>
        <location evidence="1">Mitochondrion</location>
    </subcellularLocation>
</comment>
<dbReference type="PROSITE" id="PS51503">
    <property type="entry name" value="HIG1"/>
    <property type="match status" value="1"/>
</dbReference>
<dbReference type="Pfam" id="PF04588">
    <property type="entry name" value="HIG_1_N"/>
    <property type="match status" value="1"/>
</dbReference>
<dbReference type="AlphaFoldDB" id="A0A5A8CKE7"/>
<dbReference type="InterPro" id="IPR007667">
    <property type="entry name" value="Hypoxia_induced_domain"/>
</dbReference>
<feature type="transmembrane region" description="Helical" evidence="5">
    <location>
        <begin position="68"/>
        <end position="89"/>
    </location>
</feature>
<keyword evidence="8" id="KW-1185">Reference proteome</keyword>
<accession>A0A5A8CKE7</accession>
<evidence type="ECO:0000313" key="8">
    <source>
        <dbReference type="Proteomes" id="UP000323011"/>
    </source>
</evidence>
<name>A0A5A8CKE7_CAFRO</name>
<evidence type="ECO:0000256" key="5">
    <source>
        <dbReference type="SAM" id="Phobius"/>
    </source>
</evidence>
<dbReference type="EMBL" id="VLTN01000018">
    <property type="protein sequence ID" value="KAA0152977.1"/>
    <property type="molecule type" value="Genomic_DNA"/>
</dbReference>
<keyword evidence="4 5" id="KW-0472">Membrane</keyword>
<keyword evidence="2 5" id="KW-0812">Transmembrane</keyword>
<dbReference type="GO" id="GO:0005739">
    <property type="term" value="C:mitochondrion"/>
    <property type="evidence" value="ECO:0007669"/>
    <property type="project" value="UniProtKB-SubCell"/>
</dbReference>
<feature type="domain" description="HIG1" evidence="6">
    <location>
        <begin position="8"/>
        <end position="98"/>
    </location>
</feature>
<protein>
    <recommendedName>
        <fullName evidence="6">HIG1 domain-containing protein</fullName>
    </recommendedName>
</protein>
<feature type="transmembrane region" description="Helical" evidence="5">
    <location>
        <begin position="38"/>
        <end position="56"/>
    </location>
</feature>
<evidence type="ECO:0000256" key="2">
    <source>
        <dbReference type="ARBA" id="ARBA00022692"/>
    </source>
</evidence>
<evidence type="ECO:0000259" key="6">
    <source>
        <dbReference type="PROSITE" id="PS51503"/>
    </source>
</evidence>
<organism evidence="7 8">
    <name type="scientific">Cafeteria roenbergensis</name>
    <name type="common">Marine flagellate</name>
    <dbReference type="NCBI Taxonomy" id="33653"/>
    <lineage>
        <taxon>Eukaryota</taxon>
        <taxon>Sar</taxon>
        <taxon>Stramenopiles</taxon>
        <taxon>Bigyra</taxon>
        <taxon>Opalozoa</taxon>
        <taxon>Bicosoecida</taxon>
        <taxon>Cafeteriaceae</taxon>
        <taxon>Cafeteria</taxon>
    </lineage>
</organism>
<comment type="caution">
    <text evidence="7">The sequence shown here is derived from an EMBL/GenBank/DDBJ whole genome shotgun (WGS) entry which is preliminary data.</text>
</comment>